<keyword evidence="3 6" id="KW-0479">Metal-binding</keyword>
<dbReference type="SUPFAM" id="SSF47240">
    <property type="entry name" value="Ferritin-like"/>
    <property type="match status" value="1"/>
</dbReference>
<evidence type="ECO:0000256" key="5">
    <source>
        <dbReference type="ARBA" id="ARBA00023004"/>
    </source>
</evidence>
<evidence type="ECO:0000256" key="4">
    <source>
        <dbReference type="ARBA" id="ARBA00023002"/>
    </source>
</evidence>
<dbReference type="InterPro" id="IPR009078">
    <property type="entry name" value="Ferritin-like_SF"/>
</dbReference>
<evidence type="ECO:0000256" key="6">
    <source>
        <dbReference type="PIRSR" id="PIRSR601519-1"/>
    </source>
</evidence>
<proteinExistence type="inferred from homology"/>
<keyword evidence="10" id="KW-1185">Reference proteome</keyword>
<dbReference type="GO" id="GO:0008199">
    <property type="term" value="F:ferric iron binding"/>
    <property type="evidence" value="ECO:0007669"/>
    <property type="project" value="InterPro"/>
</dbReference>
<dbReference type="PANTHER" id="PTHR11431:SF127">
    <property type="entry name" value="BACTERIAL NON-HEME FERRITIN"/>
    <property type="match status" value="1"/>
</dbReference>
<comment type="caution">
    <text evidence="9">The sequence shown here is derived from an EMBL/GenBank/DDBJ whole genome shotgun (WGS) entry which is preliminary data.</text>
</comment>
<dbReference type="GO" id="GO:0042802">
    <property type="term" value="F:identical protein binding"/>
    <property type="evidence" value="ECO:0007669"/>
    <property type="project" value="UniProtKB-ARBA"/>
</dbReference>
<keyword evidence="4" id="KW-0560">Oxidoreductase</keyword>
<evidence type="ECO:0000256" key="7">
    <source>
        <dbReference type="RuleBase" id="RU361145"/>
    </source>
</evidence>
<feature type="binding site" evidence="6">
    <location>
        <position position="95"/>
    </location>
    <ligand>
        <name>Fe cation</name>
        <dbReference type="ChEBI" id="CHEBI:24875"/>
        <label>1</label>
    </ligand>
</feature>
<dbReference type="PROSITE" id="PS50905">
    <property type="entry name" value="FERRITIN_LIKE"/>
    <property type="match status" value="1"/>
</dbReference>
<dbReference type="EC" id="1.16.3.2" evidence="7"/>
<dbReference type="InterPro" id="IPR009040">
    <property type="entry name" value="Ferritin-like_diiron"/>
</dbReference>
<dbReference type="Proteomes" id="UP000642829">
    <property type="component" value="Unassembled WGS sequence"/>
</dbReference>
<dbReference type="InterPro" id="IPR041719">
    <property type="entry name" value="Ferritin_prok"/>
</dbReference>
<feature type="binding site" evidence="6">
    <location>
        <position position="18"/>
    </location>
    <ligand>
        <name>Fe cation</name>
        <dbReference type="ChEBI" id="CHEBI:24875"/>
        <label>1</label>
    </ligand>
</feature>
<reference evidence="9" key="1">
    <citation type="journal article" date="2014" name="Int. J. Syst. Evol. Microbiol.">
        <title>Complete genome sequence of Corynebacterium casei LMG S-19264T (=DSM 44701T), isolated from a smear-ripened cheese.</title>
        <authorList>
            <consortium name="US DOE Joint Genome Institute (JGI-PGF)"/>
            <person name="Walter F."/>
            <person name="Albersmeier A."/>
            <person name="Kalinowski J."/>
            <person name="Ruckert C."/>
        </authorList>
    </citation>
    <scope>NUCLEOTIDE SEQUENCE</scope>
    <source>
        <strain evidence="9">KCTC 12870</strain>
    </source>
</reference>
<feature type="binding site" evidence="6">
    <location>
        <position position="54"/>
    </location>
    <ligand>
        <name>Fe cation</name>
        <dbReference type="ChEBI" id="CHEBI:24875"/>
        <label>1</label>
    </ligand>
</feature>
<comment type="subcellular location">
    <subcellularLocation>
        <location evidence="7">Cytoplasm</location>
    </subcellularLocation>
</comment>
<comment type="catalytic activity">
    <reaction evidence="7">
        <text>4 Fe(2+) + O2 + 6 H2O = 4 iron(III) oxide-hydroxide + 12 H(+)</text>
        <dbReference type="Rhea" id="RHEA:11972"/>
        <dbReference type="ChEBI" id="CHEBI:15377"/>
        <dbReference type="ChEBI" id="CHEBI:15378"/>
        <dbReference type="ChEBI" id="CHEBI:15379"/>
        <dbReference type="ChEBI" id="CHEBI:29033"/>
        <dbReference type="ChEBI" id="CHEBI:78619"/>
        <dbReference type="EC" id="1.16.3.2"/>
    </reaction>
</comment>
<dbReference type="PANTHER" id="PTHR11431">
    <property type="entry name" value="FERRITIN"/>
    <property type="match status" value="1"/>
</dbReference>
<protein>
    <recommendedName>
        <fullName evidence="7">Ferritin</fullName>
        <ecNumber evidence="7">1.16.3.2</ecNumber>
    </recommendedName>
</protein>
<evidence type="ECO:0000256" key="3">
    <source>
        <dbReference type="ARBA" id="ARBA00022723"/>
    </source>
</evidence>
<dbReference type="Gene3D" id="1.20.1260.10">
    <property type="match status" value="1"/>
</dbReference>
<dbReference type="RefSeq" id="WP_189516887.1">
    <property type="nucleotide sequence ID" value="NZ_BMXG01000025.1"/>
</dbReference>
<dbReference type="EMBL" id="BMXG01000025">
    <property type="protein sequence ID" value="GHC11410.1"/>
    <property type="molecule type" value="Genomic_DNA"/>
</dbReference>
<dbReference type="InterPro" id="IPR008331">
    <property type="entry name" value="Ferritin_DPS_dom"/>
</dbReference>
<sequence length="165" mass="18962">MKISDSVAAAINTQINNELTSSYLYLSMSAWFETQPYPGFAQWMLKQSEEERVHAMKFFGYLNDRGGVVSLEAIAQPQPTFSKPLEAFKLALQSEEKTTNQIHHIYEVADEAKDYETRHFLSWFLQEQVEEEKTASDWVQKLTLAGEHVNALFNLDHDAATRQDI</sequence>
<name>A0A8J3DCY7_9BACT</name>
<accession>A0A8J3DCY7</accession>
<dbReference type="FunFam" id="1.20.1260.10:FF:000001">
    <property type="entry name" value="Non-heme ferritin"/>
    <property type="match status" value="1"/>
</dbReference>
<dbReference type="CDD" id="cd01055">
    <property type="entry name" value="Nonheme_Ferritin"/>
    <property type="match status" value="1"/>
</dbReference>
<dbReference type="GO" id="GO:0006826">
    <property type="term" value="P:iron ion transport"/>
    <property type="evidence" value="ECO:0007669"/>
    <property type="project" value="InterPro"/>
</dbReference>
<dbReference type="GO" id="GO:0008198">
    <property type="term" value="F:ferrous iron binding"/>
    <property type="evidence" value="ECO:0007669"/>
    <property type="project" value="TreeGrafter"/>
</dbReference>
<evidence type="ECO:0000256" key="2">
    <source>
        <dbReference type="ARBA" id="ARBA00022434"/>
    </source>
</evidence>
<keyword evidence="7" id="KW-0963">Cytoplasm</keyword>
<dbReference type="Pfam" id="PF00210">
    <property type="entry name" value="Ferritin"/>
    <property type="match status" value="1"/>
</dbReference>
<comment type="function">
    <text evidence="7">Iron-storage protein.</text>
</comment>
<feature type="domain" description="Ferritin-like diiron" evidence="8">
    <location>
        <begin position="1"/>
        <end position="146"/>
    </location>
</feature>
<comment type="similarity">
    <text evidence="1 7">Belongs to the ferritin family. Prokaryotic subfamily.</text>
</comment>
<keyword evidence="5 6" id="KW-0408">Iron</keyword>
<dbReference type="GO" id="GO:0006879">
    <property type="term" value="P:intracellular iron ion homeostasis"/>
    <property type="evidence" value="ECO:0007669"/>
    <property type="project" value="UniProtKB-KW"/>
</dbReference>
<dbReference type="InterPro" id="IPR001519">
    <property type="entry name" value="Ferritin"/>
</dbReference>
<dbReference type="GO" id="GO:0005829">
    <property type="term" value="C:cytosol"/>
    <property type="evidence" value="ECO:0007669"/>
    <property type="project" value="TreeGrafter"/>
</dbReference>
<feature type="binding site" evidence="6">
    <location>
        <position position="128"/>
    </location>
    <ligand>
        <name>Fe cation</name>
        <dbReference type="ChEBI" id="CHEBI:24875"/>
        <label>1</label>
    </ligand>
</feature>
<dbReference type="GO" id="GO:0004322">
    <property type="term" value="F:ferroxidase activity"/>
    <property type="evidence" value="ECO:0007669"/>
    <property type="project" value="TreeGrafter"/>
</dbReference>
<evidence type="ECO:0000256" key="1">
    <source>
        <dbReference type="ARBA" id="ARBA00006950"/>
    </source>
</evidence>
<dbReference type="InterPro" id="IPR012347">
    <property type="entry name" value="Ferritin-like"/>
</dbReference>
<evidence type="ECO:0000259" key="8">
    <source>
        <dbReference type="PROSITE" id="PS50905"/>
    </source>
</evidence>
<evidence type="ECO:0000313" key="9">
    <source>
        <dbReference type="EMBL" id="GHC11410.1"/>
    </source>
</evidence>
<keyword evidence="2 7" id="KW-0409">Iron storage</keyword>
<feature type="binding site" evidence="6">
    <location>
        <position position="51"/>
    </location>
    <ligand>
        <name>Fe cation</name>
        <dbReference type="ChEBI" id="CHEBI:24875"/>
        <label>1</label>
    </ligand>
</feature>
<evidence type="ECO:0000313" key="10">
    <source>
        <dbReference type="Proteomes" id="UP000642829"/>
    </source>
</evidence>
<organism evidence="9 10">
    <name type="scientific">Cerasicoccus arenae</name>
    <dbReference type="NCBI Taxonomy" id="424488"/>
    <lineage>
        <taxon>Bacteria</taxon>
        <taxon>Pseudomonadati</taxon>
        <taxon>Verrucomicrobiota</taxon>
        <taxon>Opitutia</taxon>
        <taxon>Puniceicoccales</taxon>
        <taxon>Cerasicoccaceae</taxon>
        <taxon>Cerasicoccus</taxon>
    </lineage>
</organism>
<dbReference type="AlphaFoldDB" id="A0A8J3DCY7"/>
<reference evidence="9" key="2">
    <citation type="submission" date="2020-09" db="EMBL/GenBank/DDBJ databases">
        <authorList>
            <person name="Sun Q."/>
            <person name="Kim S."/>
        </authorList>
    </citation>
    <scope>NUCLEOTIDE SEQUENCE</scope>
    <source>
        <strain evidence="9">KCTC 12870</strain>
    </source>
</reference>
<gene>
    <name evidence="9" type="ORF">GCM10007047_30940</name>
</gene>